<proteinExistence type="predicted"/>
<sequence length="170" mass="19444">MIIQEITDDFQQPLRDRRVLLSMELLAASTLESNDRARFVMAVSALEPLAQQAPLGDEVDRFVERALADLRADGALPLHLRASLEGRLRQLRTESVRQALSRLCAKWFPGDRTARDTIDHVYALRSEILHEGRVSDLDTLLGVETLKVRQYLRRIYEQEFARAFRVGTTV</sequence>
<dbReference type="RefSeq" id="WP_169262827.1">
    <property type="nucleotide sequence ID" value="NZ_WTVQ01000103.1"/>
</dbReference>
<organism evidence="1 2">
    <name type="scientific">Aromatoleum diolicum</name>
    <dbReference type="NCBI Taxonomy" id="75796"/>
    <lineage>
        <taxon>Bacteria</taxon>
        <taxon>Pseudomonadati</taxon>
        <taxon>Pseudomonadota</taxon>
        <taxon>Betaproteobacteria</taxon>
        <taxon>Rhodocyclales</taxon>
        <taxon>Rhodocyclaceae</taxon>
        <taxon>Aromatoleum</taxon>
    </lineage>
</organism>
<gene>
    <name evidence="1" type="ORF">GPA25_23515</name>
</gene>
<comment type="caution">
    <text evidence="1">The sequence shown here is derived from an EMBL/GenBank/DDBJ whole genome shotgun (WGS) entry which is preliminary data.</text>
</comment>
<dbReference type="Proteomes" id="UP000648984">
    <property type="component" value="Unassembled WGS sequence"/>
</dbReference>
<dbReference type="EMBL" id="WTVQ01000103">
    <property type="protein sequence ID" value="NMG77720.1"/>
    <property type="molecule type" value="Genomic_DNA"/>
</dbReference>
<name>A0ABX1QJ53_9RHOO</name>
<protein>
    <recommendedName>
        <fullName evidence="3">Apea-like HEPN domain-containing protein</fullName>
    </recommendedName>
</protein>
<evidence type="ECO:0000313" key="1">
    <source>
        <dbReference type="EMBL" id="NMG77720.1"/>
    </source>
</evidence>
<keyword evidence="2" id="KW-1185">Reference proteome</keyword>
<evidence type="ECO:0008006" key="3">
    <source>
        <dbReference type="Google" id="ProtNLM"/>
    </source>
</evidence>
<accession>A0ABX1QJ53</accession>
<evidence type="ECO:0000313" key="2">
    <source>
        <dbReference type="Proteomes" id="UP000648984"/>
    </source>
</evidence>
<reference evidence="1 2" key="1">
    <citation type="submission" date="2019-12" db="EMBL/GenBank/DDBJ databases">
        <title>Comparative genomics gives insights into the taxonomy of the Azoarcus-Aromatoleum group and reveals separate origins of nif in the plant-associated Azoarcus and non-plant-associated Aromatoleum sub-groups.</title>
        <authorList>
            <person name="Lafos M."/>
            <person name="Maluk M."/>
            <person name="Batista M."/>
            <person name="Junghare M."/>
            <person name="Carmona M."/>
            <person name="Faoro H."/>
            <person name="Cruz L.M."/>
            <person name="Battistoni F."/>
            <person name="De Souza E."/>
            <person name="Pedrosa F."/>
            <person name="Chen W.-M."/>
            <person name="Poole P.S."/>
            <person name="Dixon R.A."/>
            <person name="James E.K."/>
        </authorList>
    </citation>
    <scope>NUCLEOTIDE SEQUENCE [LARGE SCALE GENOMIC DNA]</scope>
    <source>
        <strain evidence="1 2">22Lin</strain>
    </source>
</reference>